<dbReference type="Gene3D" id="1.10.10.60">
    <property type="entry name" value="Homeodomain-like"/>
    <property type="match status" value="1"/>
</dbReference>
<protein>
    <submittedName>
        <fullName evidence="6">Helix-turn-helix transcriptional regulator</fullName>
    </submittedName>
</protein>
<evidence type="ECO:0000313" key="6">
    <source>
        <dbReference type="EMBL" id="WZP14423.1"/>
    </source>
</evidence>
<dbReference type="PROSITE" id="PS00041">
    <property type="entry name" value="HTH_ARAC_FAMILY_1"/>
    <property type="match status" value="1"/>
</dbReference>
<dbReference type="SUPFAM" id="SSF46689">
    <property type="entry name" value="Homeodomain-like"/>
    <property type="match status" value="2"/>
</dbReference>
<dbReference type="PROSITE" id="PS01124">
    <property type="entry name" value="HTH_ARAC_FAMILY_2"/>
    <property type="match status" value="1"/>
</dbReference>
<proteinExistence type="predicted"/>
<evidence type="ECO:0000256" key="4">
    <source>
        <dbReference type="SAM" id="MobiDB-lite"/>
    </source>
</evidence>
<gene>
    <name evidence="6" type="ORF">AAE021_09340</name>
</gene>
<dbReference type="InterPro" id="IPR035418">
    <property type="entry name" value="AraC-bd_2"/>
</dbReference>
<evidence type="ECO:0000259" key="5">
    <source>
        <dbReference type="PROSITE" id="PS01124"/>
    </source>
</evidence>
<name>A0ABZ2ZQM2_9MICC</name>
<dbReference type="InterPro" id="IPR050204">
    <property type="entry name" value="AraC_XylS_family_regulators"/>
</dbReference>
<sequence length="339" mass="35992">MGAVGTDVRSGAGPEPLAAHPLARSTSAAVVREAVNSLTAEQHLLVPHQGRSIDGTVNGLRVGAVSMVYVAYGTGVTIVSPPSGQRAVLVIPRGPMLVQSGGNKWVATTPFALSSHHQTKMVPDPGRGAVIGAVDTAVLERHLSAFSQRLLVRPISLSSSVPLQLVRSSMVTHTWLDACAELDRDTAPQGPGWIENVLLATMAAGLAPFLEPSFAPLPEHGIPPYVELACRYFERNLSGAVSLDVVAAAVGISTRQLHAAFRHHLGQTPAQVLRDMRLARARRQLEAPASTRISVAAAAHDAGFSHLGRFSAYYTRKYQESPSATIQRVRSEAKNPGQQ</sequence>
<dbReference type="PANTHER" id="PTHR46796">
    <property type="entry name" value="HTH-TYPE TRANSCRIPTIONAL ACTIVATOR RHAS-RELATED"/>
    <property type="match status" value="1"/>
</dbReference>
<dbReference type="Pfam" id="PF14525">
    <property type="entry name" value="AraC_binding_2"/>
    <property type="match status" value="1"/>
</dbReference>
<dbReference type="Proteomes" id="UP001448858">
    <property type="component" value="Chromosome"/>
</dbReference>
<evidence type="ECO:0000256" key="3">
    <source>
        <dbReference type="ARBA" id="ARBA00023163"/>
    </source>
</evidence>
<dbReference type="EMBL" id="CP151657">
    <property type="protein sequence ID" value="WZP14423.1"/>
    <property type="molecule type" value="Genomic_DNA"/>
</dbReference>
<keyword evidence="2" id="KW-0238">DNA-binding</keyword>
<dbReference type="InterPro" id="IPR018062">
    <property type="entry name" value="HTH_AraC-typ_CS"/>
</dbReference>
<keyword evidence="1" id="KW-0805">Transcription regulation</keyword>
<dbReference type="InterPro" id="IPR009057">
    <property type="entry name" value="Homeodomain-like_sf"/>
</dbReference>
<reference evidence="6 7" key="1">
    <citation type="submission" date="2024-04" db="EMBL/GenBank/DDBJ databases">
        <title>Arthrobacter sp. from Plains bison fecal sample.</title>
        <authorList>
            <person name="Ruzzini A."/>
        </authorList>
    </citation>
    <scope>NUCLEOTIDE SEQUENCE [LARGE SCALE GENOMIC DNA]</scope>
    <source>
        <strain evidence="6 7">EINP1</strain>
    </source>
</reference>
<dbReference type="InterPro" id="IPR018060">
    <property type="entry name" value="HTH_AraC"/>
</dbReference>
<evidence type="ECO:0000256" key="2">
    <source>
        <dbReference type="ARBA" id="ARBA00023125"/>
    </source>
</evidence>
<dbReference type="SMART" id="SM00342">
    <property type="entry name" value="HTH_ARAC"/>
    <property type="match status" value="1"/>
</dbReference>
<dbReference type="Pfam" id="PF12833">
    <property type="entry name" value="HTH_18"/>
    <property type="match status" value="1"/>
</dbReference>
<organism evidence="6 7">
    <name type="scientific">Arthrobacter citreus</name>
    <dbReference type="NCBI Taxonomy" id="1670"/>
    <lineage>
        <taxon>Bacteria</taxon>
        <taxon>Bacillati</taxon>
        <taxon>Actinomycetota</taxon>
        <taxon>Actinomycetes</taxon>
        <taxon>Micrococcales</taxon>
        <taxon>Micrococcaceae</taxon>
        <taxon>Arthrobacter</taxon>
    </lineage>
</organism>
<evidence type="ECO:0000256" key="1">
    <source>
        <dbReference type="ARBA" id="ARBA00023015"/>
    </source>
</evidence>
<feature type="domain" description="HTH araC/xylS-type" evidence="5">
    <location>
        <begin position="227"/>
        <end position="328"/>
    </location>
</feature>
<accession>A0ABZ2ZQM2</accession>
<dbReference type="PANTHER" id="PTHR46796:SF12">
    <property type="entry name" value="HTH-TYPE DNA-BINDING TRANSCRIPTIONAL ACTIVATOR EUTR"/>
    <property type="match status" value="1"/>
</dbReference>
<keyword evidence="3" id="KW-0804">Transcription</keyword>
<evidence type="ECO:0000313" key="7">
    <source>
        <dbReference type="Proteomes" id="UP001448858"/>
    </source>
</evidence>
<dbReference type="RefSeq" id="WP_342022076.1">
    <property type="nucleotide sequence ID" value="NZ_CP151657.1"/>
</dbReference>
<feature type="region of interest" description="Disordered" evidence="4">
    <location>
        <begin position="1"/>
        <end position="23"/>
    </location>
</feature>
<keyword evidence="7" id="KW-1185">Reference proteome</keyword>